<dbReference type="Gene3D" id="4.10.60.10">
    <property type="entry name" value="Zinc finger, CCHC-type"/>
    <property type="match status" value="1"/>
</dbReference>
<dbReference type="InterPro" id="IPR036875">
    <property type="entry name" value="Znf_CCHC_sf"/>
</dbReference>
<evidence type="ECO:0000256" key="1">
    <source>
        <dbReference type="PROSITE-ProRule" id="PRU00047"/>
    </source>
</evidence>
<keyword evidence="5" id="KW-1185">Reference proteome</keyword>
<keyword evidence="1" id="KW-0479">Metal-binding</keyword>
<evidence type="ECO:0000313" key="5">
    <source>
        <dbReference type="Proteomes" id="UP000601435"/>
    </source>
</evidence>
<evidence type="ECO:0000256" key="2">
    <source>
        <dbReference type="SAM" id="MobiDB-lite"/>
    </source>
</evidence>
<feature type="compositionally biased region" description="Polar residues" evidence="2">
    <location>
        <begin position="402"/>
        <end position="417"/>
    </location>
</feature>
<dbReference type="AlphaFoldDB" id="A0A812XHC3"/>
<gene>
    <name evidence="4" type="primary">GIP</name>
    <name evidence="4" type="ORF">SNEC2469_LOCUS20903</name>
</gene>
<protein>
    <submittedName>
        <fullName evidence="4">GIP protein</fullName>
    </submittedName>
</protein>
<dbReference type="Proteomes" id="UP000601435">
    <property type="component" value="Unassembled WGS sequence"/>
</dbReference>
<feature type="domain" description="CCHC-type" evidence="3">
    <location>
        <begin position="372"/>
        <end position="388"/>
    </location>
</feature>
<name>A0A812XHC3_9DINO</name>
<dbReference type="InterPro" id="IPR001878">
    <property type="entry name" value="Znf_CCHC"/>
</dbReference>
<keyword evidence="1" id="KW-0862">Zinc</keyword>
<dbReference type="SUPFAM" id="SSF57756">
    <property type="entry name" value="Retrovirus zinc finger-like domains"/>
    <property type="match status" value="1"/>
</dbReference>
<comment type="caution">
    <text evidence="4">The sequence shown here is derived from an EMBL/GenBank/DDBJ whole genome shotgun (WGS) entry which is preliminary data.</text>
</comment>
<dbReference type="OrthoDB" id="446306at2759"/>
<feature type="region of interest" description="Disordered" evidence="2">
    <location>
        <begin position="342"/>
        <end position="372"/>
    </location>
</feature>
<evidence type="ECO:0000259" key="3">
    <source>
        <dbReference type="PROSITE" id="PS50158"/>
    </source>
</evidence>
<dbReference type="PROSITE" id="PS50158">
    <property type="entry name" value="ZF_CCHC"/>
    <property type="match status" value="1"/>
</dbReference>
<organism evidence="4 5">
    <name type="scientific">Symbiodinium necroappetens</name>
    <dbReference type="NCBI Taxonomy" id="1628268"/>
    <lineage>
        <taxon>Eukaryota</taxon>
        <taxon>Sar</taxon>
        <taxon>Alveolata</taxon>
        <taxon>Dinophyceae</taxon>
        <taxon>Suessiales</taxon>
        <taxon>Symbiodiniaceae</taxon>
        <taxon>Symbiodinium</taxon>
    </lineage>
</organism>
<evidence type="ECO:0000313" key="4">
    <source>
        <dbReference type="EMBL" id="CAE7724500.1"/>
    </source>
</evidence>
<accession>A0A812XHC3</accession>
<dbReference type="GO" id="GO:0008270">
    <property type="term" value="F:zinc ion binding"/>
    <property type="evidence" value="ECO:0007669"/>
    <property type="project" value="UniProtKB-KW"/>
</dbReference>
<dbReference type="Pfam" id="PF00098">
    <property type="entry name" value="zf-CCHC"/>
    <property type="match status" value="1"/>
</dbReference>
<sequence length="616" mass="67847">MVAVQAKKFVDYRMESAPTWDGEMPETKYREYSRNLRLWLVEAVERLPGNLIGKRIIDGIPFGSRLAALLAHLSVEDITAEKGYEKIVGIIEDAHDYLRDAKLEQAFDQAIFKGRRRGDQTLSGFVATKKAAFGELKRQGLDLLSSPAGSHLLGHLLLRQGNFSEDQRQRIKVLTDGSIDFPKVEKAIRKLFGETVDEAQAMAANRHRAFWQEDGEELPDDDDPAALSYWDSVYYGDAVSDEPDPFEDLLEVDDADGSVYLCLDDPLPAMMDEDEAVSYAGELLSFVYGVAAERWHKGKGKGKSKGKGKGKFKGKDFKGSSGKGFGVYGTYADHRKALQDARTSRGFGNGKGAGSNGSRPRTSLQEIQNRSRCHNCRQLGHWSKDCPQKRRVPSPSSPRPPMNQNSAQGRPGGPSTNLFFMGAPSRQVDDAGQEFFSAACPGASSVFTGFSSAEDLDQDPPEMAKAINQDQSAPTEEYMLSFLSYTYASCDSDAVGTALVDTAAQHGLIGRETLTRHDLYLQHHYQLRVQYSDEKGGTVRGVCGSEEITQVAYIPIGIGGRGGILRVQVVPGWVPCLVPAYFLDQLGAVIDMSSLLIAYDGQFLRNMTFSRVRFGR</sequence>
<proteinExistence type="predicted"/>
<dbReference type="GO" id="GO:0003676">
    <property type="term" value="F:nucleic acid binding"/>
    <property type="evidence" value="ECO:0007669"/>
    <property type="project" value="InterPro"/>
</dbReference>
<dbReference type="SMART" id="SM00343">
    <property type="entry name" value="ZnF_C2HC"/>
    <property type="match status" value="1"/>
</dbReference>
<keyword evidence="1" id="KW-0863">Zinc-finger</keyword>
<dbReference type="EMBL" id="CAJNJA010036783">
    <property type="protein sequence ID" value="CAE7724500.1"/>
    <property type="molecule type" value="Genomic_DNA"/>
</dbReference>
<feature type="compositionally biased region" description="Polar residues" evidence="2">
    <location>
        <begin position="360"/>
        <end position="370"/>
    </location>
</feature>
<reference evidence="4" key="1">
    <citation type="submission" date="2021-02" db="EMBL/GenBank/DDBJ databases">
        <authorList>
            <person name="Dougan E. K."/>
            <person name="Rhodes N."/>
            <person name="Thang M."/>
            <person name="Chan C."/>
        </authorList>
    </citation>
    <scope>NUCLEOTIDE SEQUENCE</scope>
</reference>
<feature type="region of interest" description="Disordered" evidence="2">
    <location>
        <begin position="384"/>
        <end position="417"/>
    </location>
</feature>